<evidence type="ECO:0000313" key="6">
    <source>
        <dbReference type="EMBL" id="KAG0560741.1"/>
    </source>
</evidence>
<dbReference type="OrthoDB" id="1892195at2759"/>
<evidence type="ECO:0000256" key="2">
    <source>
        <dbReference type="ARBA" id="ARBA00023158"/>
    </source>
</evidence>
<gene>
    <name evidence="6" type="ORF">KC19_9G009200</name>
</gene>
<protein>
    <recommendedName>
        <fullName evidence="8">XS domain-containing protein</fullName>
    </recommendedName>
</protein>
<evidence type="ECO:0000259" key="5">
    <source>
        <dbReference type="Pfam" id="PF03470"/>
    </source>
</evidence>
<feature type="region of interest" description="Disordered" evidence="3">
    <location>
        <begin position="370"/>
        <end position="399"/>
    </location>
</feature>
<evidence type="ECO:0008006" key="8">
    <source>
        <dbReference type="Google" id="ProtNLM"/>
    </source>
</evidence>
<comment type="caution">
    <text evidence="6">The sequence shown here is derived from an EMBL/GenBank/DDBJ whole genome shotgun (WGS) entry which is preliminary data.</text>
</comment>
<dbReference type="PANTHER" id="PTHR21596:SF3">
    <property type="entry name" value="FACTOR OF DNA METHYLATION 1-RELATED"/>
    <property type="match status" value="1"/>
</dbReference>
<sequence length="418" mass="47252">MRRGIDAEPESRHRCKIGKNGIALHCIALDLDGDDPKSLLRSNSLGAMGDTDSEDYDSDELNEAYEEAWAGLRDETIAWKNSDGTFRCPYSPSRKKRDYKYSEIYQHAVGVAKGKRGPVIAGKHCALSEYLAGLAQPQAQRVSHWQQDVPPRVDSEDEDKRVFPWMGILQNIDIQPQSSNESFRITAWAADIKEKLQAFNPESVKILHDTGDHGVVAVIRFQNSMAGFKDAEAFENSFRCKGRGRSDFEKDYPNECGTHLYGWMATQKDVEGSNKLISDHLKSNGDLKSLPDIVRELEITSQQQVLSLKELVIKKEDALQVTHCEKWSLMNKLDNVMAELGQTVKREKQELIDHEKGLETMHPAATFVAEEENEPTESGIDFSYPENKRTTTEGEEQWSPECEEFKFALAEHALLNSQ</sequence>
<evidence type="ECO:0000256" key="1">
    <source>
        <dbReference type="ARBA" id="ARBA00023054"/>
    </source>
</evidence>
<evidence type="ECO:0000259" key="4">
    <source>
        <dbReference type="Pfam" id="PF03468"/>
    </source>
</evidence>
<feature type="domain" description="Zinc finger-XS" evidence="5">
    <location>
        <begin position="88"/>
        <end position="116"/>
    </location>
</feature>
<dbReference type="GO" id="GO:0080188">
    <property type="term" value="P:gene silencing by siRNA-directed DNA methylation"/>
    <property type="evidence" value="ECO:0007669"/>
    <property type="project" value="InterPro"/>
</dbReference>
<dbReference type="InterPro" id="IPR038588">
    <property type="entry name" value="XS_domain_sf"/>
</dbReference>
<proteinExistence type="predicted"/>
<dbReference type="PANTHER" id="PTHR21596">
    <property type="entry name" value="RIBONUCLEASE P SUBUNIT P38"/>
    <property type="match status" value="1"/>
</dbReference>
<name>A0A8T0GMG8_CERPU</name>
<dbReference type="InterPro" id="IPR045177">
    <property type="entry name" value="FDM1-5/IDN2"/>
</dbReference>
<dbReference type="AlphaFoldDB" id="A0A8T0GMG8"/>
<dbReference type="InterPro" id="IPR005381">
    <property type="entry name" value="Znf-XS_domain"/>
</dbReference>
<dbReference type="Pfam" id="PF03470">
    <property type="entry name" value="zf-XS"/>
    <property type="match status" value="1"/>
</dbReference>
<feature type="domain" description="XS" evidence="4">
    <location>
        <begin position="158"/>
        <end position="271"/>
    </location>
</feature>
<keyword evidence="2" id="KW-0943">RNA-mediated gene silencing</keyword>
<evidence type="ECO:0000313" key="7">
    <source>
        <dbReference type="Proteomes" id="UP000822688"/>
    </source>
</evidence>
<dbReference type="Proteomes" id="UP000822688">
    <property type="component" value="Chromosome 9"/>
</dbReference>
<reference evidence="6" key="1">
    <citation type="submission" date="2020-06" db="EMBL/GenBank/DDBJ databases">
        <title>WGS assembly of Ceratodon purpureus strain R40.</title>
        <authorList>
            <person name="Carey S.B."/>
            <person name="Jenkins J."/>
            <person name="Shu S."/>
            <person name="Lovell J.T."/>
            <person name="Sreedasyam A."/>
            <person name="Maumus F."/>
            <person name="Tiley G.P."/>
            <person name="Fernandez-Pozo N."/>
            <person name="Barry K."/>
            <person name="Chen C."/>
            <person name="Wang M."/>
            <person name="Lipzen A."/>
            <person name="Daum C."/>
            <person name="Saski C.A."/>
            <person name="Payton A.C."/>
            <person name="Mcbreen J.C."/>
            <person name="Conrad R.E."/>
            <person name="Kollar L.M."/>
            <person name="Olsson S."/>
            <person name="Huttunen S."/>
            <person name="Landis J.B."/>
            <person name="Wickett N.J."/>
            <person name="Johnson M.G."/>
            <person name="Rensing S.A."/>
            <person name="Grimwood J."/>
            <person name="Schmutz J."/>
            <person name="Mcdaniel S.F."/>
        </authorList>
    </citation>
    <scope>NUCLEOTIDE SEQUENCE</scope>
    <source>
        <strain evidence="6">R40</strain>
    </source>
</reference>
<organism evidence="6 7">
    <name type="scientific">Ceratodon purpureus</name>
    <name type="common">Fire moss</name>
    <name type="synonym">Dicranum purpureum</name>
    <dbReference type="NCBI Taxonomy" id="3225"/>
    <lineage>
        <taxon>Eukaryota</taxon>
        <taxon>Viridiplantae</taxon>
        <taxon>Streptophyta</taxon>
        <taxon>Embryophyta</taxon>
        <taxon>Bryophyta</taxon>
        <taxon>Bryophytina</taxon>
        <taxon>Bryopsida</taxon>
        <taxon>Dicranidae</taxon>
        <taxon>Pseudoditrichales</taxon>
        <taxon>Ditrichaceae</taxon>
        <taxon>Ceratodon</taxon>
    </lineage>
</organism>
<accession>A0A8T0GMG8</accession>
<dbReference type="Gene3D" id="3.30.70.2890">
    <property type="entry name" value="XS domain"/>
    <property type="match status" value="1"/>
</dbReference>
<dbReference type="EMBL" id="CM026430">
    <property type="protein sequence ID" value="KAG0560741.1"/>
    <property type="molecule type" value="Genomic_DNA"/>
</dbReference>
<dbReference type="Pfam" id="PF03468">
    <property type="entry name" value="XS"/>
    <property type="match status" value="1"/>
</dbReference>
<keyword evidence="1" id="KW-0175">Coiled coil</keyword>
<evidence type="ECO:0000256" key="3">
    <source>
        <dbReference type="SAM" id="MobiDB-lite"/>
    </source>
</evidence>
<keyword evidence="7" id="KW-1185">Reference proteome</keyword>
<dbReference type="InterPro" id="IPR005380">
    <property type="entry name" value="XS_domain"/>
</dbReference>